<proteinExistence type="predicted"/>
<accession>A0AAV7VF79</accession>
<organism evidence="1 2">
    <name type="scientific">Pleurodeles waltl</name>
    <name type="common">Iberian ribbed newt</name>
    <dbReference type="NCBI Taxonomy" id="8319"/>
    <lineage>
        <taxon>Eukaryota</taxon>
        <taxon>Metazoa</taxon>
        <taxon>Chordata</taxon>
        <taxon>Craniata</taxon>
        <taxon>Vertebrata</taxon>
        <taxon>Euteleostomi</taxon>
        <taxon>Amphibia</taxon>
        <taxon>Batrachia</taxon>
        <taxon>Caudata</taxon>
        <taxon>Salamandroidea</taxon>
        <taxon>Salamandridae</taxon>
        <taxon>Pleurodelinae</taxon>
        <taxon>Pleurodeles</taxon>
    </lineage>
</organism>
<name>A0AAV7VF79_PLEWA</name>
<gene>
    <name evidence="1" type="ORF">NDU88_002666</name>
</gene>
<comment type="caution">
    <text evidence="1">The sequence shown here is derived from an EMBL/GenBank/DDBJ whole genome shotgun (WGS) entry which is preliminary data.</text>
</comment>
<dbReference type="EMBL" id="JANPWB010000003">
    <property type="protein sequence ID" value="KAJ1198827.1"/>
    <property type="molecule type" value="Genomic_DNA"/>
</dbReference>
<keyword evidence="2" id="KW-1185">Reference proteome</keyword>
<evidence type="ECO:0000313" key="1">
    <source>
        <dbReference type="EMBL" id="KAJ1198827.1"/>
    </source>
</evidence>
<reference evidence="1" key="1">
    <citation type="journal article" date="2022" name="bioRxiv">
        <title>Sequencing and chromosome-scale assembly of the giantPleurodeles waltlgenome.</title>
        <authorList>
            <person name="Brown T."/>
            <person name="Elewa A."/>
            <person name="Iarovenko S."/>
            <person name="Subramanian E."/>
            <person name="Araus A.J."/>
            <person name="Petzold A."/>
            <person name="Susuki M."/>
            <person name="Suzuki K.-i.T."/>
            <person name="Hayashi T."/>
            <person name="Toyoda A."/>
            <person name="Oliveira C."/>
            <person name="Osipova E."/>
            <person name="Leigh N.D."/>
            <person name="Simon A."/>
            <person name="Yun M.H."/>
        </authorList>
    </citation>
    <scope>NUCLEOTIDE SEQUENCE</scope>
    <source>
        <strain evidence="1">20211129_DDA</strain>
        <tissue evidence="1">Liver</tissue>
    </source>
</reference>
<protein>
    <submittedName>
        <fullName evidence="1">Uncharacterized protein</fullName>
    </submittedName>
</protein>
<dbReference type="AlphaFoldDB" id="A0AAV7VF79"/>
<evidence type="ECO:0000313" key="2">
    <source>
        <dbReference type="Proteomes" id="UP001066276"/>
    </source>
</evidence>
<dbReference type="Proteomes" id="UP001066276">
    <property type="component" value="Chromosome 2_1"/>
</dbReference>
<sequence>MSRSTEENYLELEYSIRVTFDRIIPIKELKTPQRPSDLWYGTLIKALKLTCKQAERKQWTSYADKDKKALEDVLRQYQKETVKAKVEHYSGAILAPPNSEKKVFDIMHELRFQIACTILYP</sequence>